<comment type="subcellular location">
    <subcellularLocation>
        <location evidence="1">Membrane</location>
        <topology evidence="1">Multi-pass membrane protein</topology>
    </subcellularLocation>
</comment>
<dbReference type="GO" id="GO:0005886">
    <property type="term" value="C:plasma membrane"/>
    <property type="evidence" value="ECO:0007669"/>
    <property type="project" value="TreeGrafter"/>
</dbReference>
<evidence type="ECO:0000256" key="4">
    <source>
        <dbReference type="ARBA" id="ARBA00023136"/>
    </source>
</evidence>
<feature type="transmembrane region" description="Helical" evidence="6">
    <location>
        <begin position="242"/>
        <end position="264"/>
    </location>
</feature>
<evidence type="ECO:0000313" key="8">
    <source>
        <dbReference type="Proteomes" id="UP000830729"/>
    </source>
</evidence>
<keyword evidence="4 6" id="KW-0472">Membrane</keyword>
<dbReference type="Gene3D" id="1.20.1080.10">
    <property type="entry name" value="Glycerol uptake facilitator protein"/>
    <property type="match status" value="1"/>
</dbReference>
<sequence>MAKEELDRRIETEPPGQGQKSKQEILAEEIQEGLEELRRPADGLFLSGISAGLDIGFGPLFMAVLLTIVGKGWGDPLTRIVVANAYAVGFIFVIGGRSELFTEHTTRASLPVFDGRASVGELARLWALVYGGNILGGSVFAVAMVSFAPAYGIVEPSAFTEIASNLTSHGPWLLLAGGVVAGWLMGLLSWLLTAAKESISRIAVVWLVTTGIGLAHLPHSIAGNVEVLAGTLVSPRISFAQYAGFLALATVGNAVGGSVFVALLKYGHVVRGGGESETG</sequence>
<evidence type="ECO:0000256" key="5">
    <source>
        <dbReference type="SAM" id="MobiDB-lite"/>
    </source>
</evidence>
<dbReference type="PANTHER" id="PTHR30520">
    <property type="entry name" value="FORMATE TRANSPORTER-RELATED"/>
    <property type="match status" value="1"/>
</dbReference>
<keyword evidence="2 6" id="KW-0812">Transmembrane</keyword>
<evidence type="ECO:0000313" key="7">
    <source>
        <dbReference type="EMBL" id="UPV75429.1"/>
    </source>
</evidence>
<feature type="compositionally biased region" description="Basic and acidic residues" evidence="5">
    <location>
        <begin position="1"/>
        <end position="12"/>
    </location>
</feature>
<dbReference type="Pfam" id="PF01226">
    <property type="entry name" value="Form_Nir_trans"/>
    <property type="match status" value="1"/>
</dbReference>
<reference evidence="7 8" key="1">
    <citation type="submission" date="2022-04" db="EMBL/GenBank/DDBJ databases">
        <title>Diverse halophilic archaea isolated from saline environments.</title>
        <authorList>
            <person name="Cui H.-L."/>
        </authorList>
    </citation>
    <scope>NUCLEOTIDE SEQUENCE [LARGE SCALE GENOMIC DNA]</scope>
    <source>
        <strain evidence="7 8">XZYJT49</strain>
    </source>
</reference>
<dbReference type="InterPro" id="IPR000292">
    <property type="entry name" value="For/NO2_transpt"/>
</dbReference>
<name>A0A8U0HX65_9EURY</name>
<proteinExistence type="predicted"/>
<dbReference type="PANTHER" id="PTHR30520:SF2">
    <property type="entry name" value="INNER MEMBRANE PROTEIN YFDC"/>
    <property type="match status" value="1"/>
</dbReference>
<dbReference type="Proteomes" id="UP000830729">
    <property type="component" value="Chromosome"/>
</dbReference>
<dbReference type="RefSeq" id="WP_248651471.1">
    <property type="nucleotide sequence ID" value="NZ_CP096659.1"/>
</dbReference>
<protein>
    <submittedName>
        <fullName evidence="7">Formate/nitrite transporter family protein</fullName>
    </submittedName>
</protein>
<dbReference type="EMBL" id="CP096659">
    <property type="protein sequence ID" value="UPV75429.1"/>
    <property type="molecule type" value="Genomic_DNA"/>
</dbReference>
<feature type="region of interest" description="Disordered" evidence="5">
    <location>
        <begin position="1"/>
        <end position="23"/>
    </location>
</feature>
<dbReference type="InterPro" id="IPR023271">
    <property type="entry name" value="Aquaporin-like"/>
</dbReference>
<dbReference type="KEGG" id="halx:M0R89_05010"/>
<keyword evidence="3 6" id="KW-1133">Transmembrane helix</keyword>
<evidence type="ECO:0000256" key="2">
    <source>
        <dbReference type="ARBA" id="ARBA00022692"/>
    </source>
</evidence>
<evidence type="ECO:0000256" key="3">
    <source>
        <dbReference type="ARBA" id="ARBA00022989"/>
    </source>
</evidence>
<dbReference type="GeneID" id="72184535"/>
<dbReference type="GO" id="GO:0015499">
    <property type="term" value="F:formate transmembrane transporter activity"/>
    <property type="evidence" value="ECO:0007669"/>
    <property type="project" value="TreeGrafter"/>
</dbReference>
<feature type="transmembrane region" description="Helical" evidence="6">
    <location>
        <begin position="125"/>
        <end position="152"/>
    </location>
</feature>
<feature type="transmembrane region" description="Helical" evidence="6">
    <location>
        <begin position="76"/>
        <end position="95"/>
    </location>
</feature>
<feature type="transmembrane region" description="Helical" evidence="6">
    <location>
        <begin position="44"/>
        <end position="70"/>
    </location>
</feature>
<gene>
    <name evidence="7" type="ORF">M0R89_05010</name>
</gene>
<organism evidence="7 8">
    <name type="scientific">Halorussus limi</name>
    <dbReference type="NCBI Taxonomy" id="2938695"/>
    <lineage>
        <taxon>Archaea</taxon>
        <taxon>Methanobacteriati</taxon>
        <taxon>Methanobacteriota</taxon>
        <taxon>Stenosarchaea group</taxon>
        <taxon>Halobacteria</taxon>
        <taxon>Halobacteriales</taxon>
        <taxon>Haladaptataceae</taxon>
        <taxon>Halorussus</taxon>
    </lineage>
</organism>
<accession>A0A8U0HX65</accession>
<feature type="transmembrane region" description="Helical" evidence="6">
    <location>
        <begin position="172"/>
        <end position="192"/>
    </location>
</feature>
<evidence type="ECO:0000256" key="6">
    <source>
        <dbReference type="SAM" id="Phobius"/>
    </source>
</evidence>
<dbReference type="AlphaFoldDB" id="A0A8U0HX65"/>
<evidence type="ECO:0000256" key="1">
    <source>
        <dbReference type="ARBA" id="ARBA00004141"/>
    </source>
</evidence>
<feature type="transmembrane region" description="Helical" evidence="6">
    <location>
        <begin position="204"/>
        <end position="222"/>
    </location>
</feature>
<keyword evidence="8" id="KW-1185">Reference proteome</keyword>